<protein>
    <submittedName>
        <fullName evidence="2">Uncharacterized protein</fullName>
    </submittedName>
</protein>
<gene>
    <name evidence="2" type="ORF">GBA65_18225</name>
</gene>
<evidence type="ECO:0000313" key="2">
    <source>
        <dbReference type="EMBL" id="QIN80135.1"/>
    </source>
</evidence>
<dbReference type="Proteomes" id="UP000502706">
    <property type="component" value="Chromosome"/>
</dbReference>
<name>A0A6G8Q113_9ACTN</name>
<reference evidence="2 3" key="1">
    <citation type="submission" date="2019-10" db="EMBL/GenBank/DDBJ databases">
        <title>Rubrobacter sp nov SCSIO 52915 isolated from a deep-sea sediment in the South China Sea.</title>
        <authorList>
            <person name="Chen R.W."/>
        </authorList>
    </citation>
    <scope>NUCLEOTIDE SEQUENCE [LARGE SCALE GENOMIC DNA]</scope>
    <source>
        <strain evidence="2 3">SCSIO 52915</strain>
    </source>
</reference>
<dbReference type="AlphaFoldDB" id="A0A6G8Q113"/>
<dbReference type="KEGG" id="rmar:GBA65_18225"/>
<dbReference type="RefSeq" id="WP_166397811.1">
    <property type="nucleotide sequence ID" value="NZ_CP045121.1"/>
</dbReference>
<dbReference type="EMBL" id="CP045121">
    <property type="protein sequence ID" value="QIN80135.1"/>
    <property type="molecule type" value="Genomic_DNA"/>
</dbReference>
<accession>A0A6G8Q113</accession>
<feature type="region of interest" description="Disordered" evidence="1">
    <location>
        <begin position="47"/>
        <end position="67"/>
    </location>
</feature>
<evidence type="ECO:0000256" key="1">
    <source>
        <dbReference type="SAM" id="MobiDB-lite"/>
    </source>
</evidence>
<organism evidence="2 3">
    <name type="scientific">Rubrobacter marinus</name>
    <dbReference type="NCBI Taxonomy" id="2653852"/>
    <lineage>
        <taxon>Bacteria</taxon>
        <taxon>Bacillati</taxon>
        <taxon>Actinomycetota</taxon>
        <taxon>Rubrobacteria</taxon>
        <taxon>Rubrobacterales</taxon>
        <taxon>Rubrobacteraceae</taxon>
        <taxon>Rubrobacter</taxon>
    </lineage>
</organism>
<keyword evidence="3" id="KW-1185">Reference proteome</keyword>
<proteinExistence type="predicted"/>
<sequence length="67" mass="7690">MPFRAERRHRFRSADVRHLDVLDESLVGSKAYAITILEDYSRFVRQSARPRREPRSSAIETVGTTAG</sequence>
<evidence type="ECO:0000313" key="3">
    <source>
        <dbReference type="Proteomes" id="UP000502706"/>
    </source>
</evidence>